<evidence type="ECO:0000313" key="3">
    <source>
        <dbReference type="Proteomes" id="UP000832011"/>
    </source>
</evidence>
<evidence type="ECO:0000313" key="2">
    <source>
        <dbReference type="EMBL" id="UOO90585.1"/>
    </source>
</evidence>
<name>A0ABY4E6R7_9NEIS</name>
<protein>
    <submittedName>
        <fullName evidence="2">Uncharacterized protein</fullName>
    </submittedName>
</protein>
<feature type="transmembrane region" description="Helical" evidence="1">
    <location>
        <begin position="130"/>
        <end position="150"/>
    </location>
</feature>
<feature type="transmembrane region" description="Helical" evidence="1">
    <location>
        <begin position="252"/>
        <end position="270"/>
    </location>
</feature>
<feature type="transmembrane region" description="Helical" evidence="1">
    <location>
        <begin position="46"/>
        <end position="62"/>
    </location>
</feature>
<feature type="transmembrane region" description="Helical" evidence="1">
    <location>
        <begin position="69"/>
        <end position="87"/>
    </location>
</feature>
<accession>A0ABY4E6R7</accession>
<organism evidence="2 3">
    <name type="scientific">Vitreoscilla massiliensis</name>
    <dbReference type="NCBI Taxonomy" id="1689272"/>
    <lineage>
        <taxon>Bacteria</taxon>
        <taxon>Pseudomonadati</taxon>
        <taxon>Pseudomonadota</taxon>
        <taxon>Betaproteobacteria</taxon>
        <taxon>Neisseriales</taxon>
        <taxon>Neisseriaceae</taxon>
        <taxon>Vitreoscilla</taxon>
    </lineage>
</organism>
<evidence type="ECO:0000256" key="1">
    <source>
        <dbReference type="SAM" id="Phobius"/>
    </source>
</evidence>
<feature type="transmembrane region" description="Helical" evidence="1">
    <location>
        <begin position="230"/>
        <end position="245"/>
    </location>
</feature>
<feature type="transmembrane region" description="Helical" evidence="1">
    <location>
        <begin position="342"/>
        <end position="361"/>
    </location>
</feature>
<sequence>MNKKIIFLLFTCIFIALTYQLTYDVCNYFAIIPGFNCNQYPLTYEYYIYGLIAFIPAFFVPFEGKKPSTIFINILYFFHVIPSILLIPKAIQGYVLESIVWGLTISVLFTLIVILSKGIHFKLPKIKNQLGLFIIFVLAMVAIAFSVIIVSRHGFKFEIPNITDVYGLREEFKENSDAITLYATLLGGYFISPILILIAINRKFDLLSKILVVISLLLIFIIFSSSGIKSIAFSSIVTIFFYFLIKKIKNFGLSLIIFITTVIGFAFTLFKLTPIDLVYIHWLRRIQVVPGLNTSRFYEYFILKSDTLAESTYSAPKLISQYYYGTSGSANAGIFGDAVGRFGLIGLLINSILLLLILIVLNAITNKNNTNILAAMMILIGYAACNSSLLTVLLSYGLGPTILTVYLLQNTQFIKDKKWSNE</sequence>
<keyword evidence="3" id="KW-1185">Reference proteome</keyword>
<proteinExistence type="predicted"/>
<keyword evidence="1" id="KW-0812">Transmembrane</keyword>
<feature type="transmembrane region" description="Helical" evidence="1">
    <location>
        <begin position="179"/>
        <end position="199"/>
    </location>
</feature>
<keyword evidence="1" id="KW-0472">Membrane</keyword>
<dbReference type="Proteomes" id="UP000832011">
    <property type="component" value="Chromosome"/>
</dbReference>
<gene>
    <name evidence="2" type="ORF">LVJ82_06315</name>
</gene>
<feature type="transmembrane region" description="Helical" evidence="1">
    <location>
        <begin position="206"/>
        <end position="224"/>
    </location>
</feature>
<feature type="transmembrane region" description="Helical" evidence="1">
    <location>
        <begin position="373"/>
        <end position="398"/>
    </location>
</feature>
<feature type="transmembrane region" description="Helical" evidence="1">
    <location>
        <begin position="99"/>
        <end position="118"/>
    </location>
</feature>
<keyword evidence="1" id="KW-1133">Transmembrane helix</keyword>
<reference evidence="2 3" key="1">
    <citation type="journal article" date="2022" name="Res Sq">
        <title>Evolution of multicellular longitudinally dividing oral cavity symbionts (Neisseriaceae).</title>
        <authorList>
            <person name="Nyongesa S."/>
            <person name="Weber P."/>
            <person name="Bernet E."/>
            <person name="Pullido F."/>
            <person name="Nieckarz M."/>
            <person name="Delaby M."/>
            <person name="Nieves C."/>
            <person name="Viehboeck T."/>
            <person name="Krause N."/>
            <person name="Rivera-Millot A."/>
            <person name="Nakamura A."/>
            <person name="Vischer N."/>
            <person name="VanNieuwenhze M."/>
            <person name="Brun Y."/>
            <person name="Cava F."/>
            <person name="Bulgheresi S."/>
            <person name="Veyrier F."/>
        </authorList>
    </citation>
    <scope>NUCLEOTIDE SEQUENCE [LARGE SCALE GENOMIC DNA]</scope>
    <source>
        <strain evidence="2 3">SN4</strain>
    </source>
</reference>
<dbReference type="EMBL" id="CP091511">
    <property type="protein sequence ID" value="UOO90585.1"/>
    <property type="molecule type" value="Genomic_DNA"/>
</dbReference>
<dbReference type="RefSeq" id="WP_058304912.1">
    <property type="nucleotide sequence ID" value="NZ_CABKVG010000005.1"/>
</dbReference>